<evidence type="ECO:0000313" key="1">
    <source>
        <dbReference type="EMBL" id="SHJ60148.1"/>
    </source>
</evidence>
<protein>
    <recommendedName>
        <fullName evidence="3">HD domain-containing protein</fullName>
    </recommendedName>
</protein>
<dbReference type="AlphaFoldDB" id="A0A1M6KMA0"/>
<name>A0A1M6KMA0_9BACT</name>
<dbReference type="InParanoid" id="A0A1M6KMA0"/>
<proteinExistence type="predicted"/>
<evidence type="ECO:0008006" key="3">
    <source>
        <dbReference type="Google" id="ProtNLM"/>
    </source>
</evidence>
<evidence type="ECO:0000313" key="2">
    <source>
        <dbReference type="Proteomes" id="UP000184510"/>
    </source>
</evidence>
<reference evidence="1 2" key="1">
    <citation type="submission" date="2016-11" db="EMBL/GenBank/DDBJ databases">
        <authorList>
            <person name="Jaros S."/>
            <person name="Januszkiewicz K."/>
            <person name="Wedrychowicz H."/>
        </authorList>
    </citation>
    <scope>NUCLEOTIDE SEQUENCE [LARGE SCALE GENOMIC DNA]</scope>
    <source>
        <strain evidence="1 2">DSM 18772</strain>
    </source>
</reference>
<dbReference type="STRING" id="1123071.SAMN02745181_2150"/>
<dbReference type="EMBL" id="FQYR01000004">
    <property type="protein sequence ID" value="SHJ60148.1"/>
    <property type="molecule type" value="Genomic_DNA"/>
</dbReference>
<gene>
    <name evidence="1" type="ORF">SAMN02745181_2150</name>
</gene>
<organism evidence="1 2">
    <name type="scientific">Rubritalea squalenifaciens DSM 18772</name>
    <dbReference type="NCBI Taxonomy" id="1123071"/>
    <lineage>
        <taxon>Bacteria</taxon>
        <taxon>Pseudomonadati</taxon>
        <taxon>Verrucomicrobiota</taxon>
        <taxon>Verrucomicrobiia</taxon>
        <taxon>Verrucomicrobiales</taxon>
        <taxon>Rubritaleaceae</taxon>
        <taxon>Rubritalea</taxon>
    </lineage>
</organism>
<dbReference type="OrthoDB" id="7069048at2"/>
<accession>A0A1M6KMA0</accession>
<dbReference type="Proteomes" id="UP000184510">
    <property type="component" value="Unassembled WGS sequence"/>
</dbReference>
<dbReference type="Gene3D" id="1.10.3210.10">
    <property type="entry name" value="Hypothetical protein af1432"/>
    <property type="match status" value="1"/>
</dbReference>
<keyword evidence="2" id="KW-1185">Reference proteome</keyword>
<sequence length="138" mass="15983">MTSFMHPEIHDDLVKAVLERKHYVEFSVHGLSHWQRVERNGLYLAERESGDKVVVSLFALFHDSQRINDFDDPNHGERGAALAKEFFEASYLPISKEQFDFLHEACCGHTEELFHENPTIKCSWDADRLDLTRIGVLP</sequence>
<dbReference type="SUPFAM" id="SSF109604">
    <property type="entry name" value="HD-domain/PDEase-like"/>
    <property type="match status" value="1"/>
</dbReference>
<dbReference type="RefSeq" id="WP_143183755.1">
    <property type="nucleotide sequence ID" value="NZ_FQYR01000004.1"/>
</dbReference>